<feature type="domain" description="RZ-type" evidence="7">
    <location>
        <begin position="362"/>
        <end position="441"/>
    </location>
</feature>
<evidence type="ECO:0000313" key="9">
    <source>
        <dbReference type="Proteomes" id="UP001447188"/>
    </source>
</evidence>
<proteinExistence type="predicted"/>
<keyword evidence="2" id="KW-0963">Cytoplasm</keyword>
<accession>A0ABR3GIL9</accession>
<name>A0ABR3GIL9_9PEZI</name>
<reference evidence="8 9" key="1">
    <citation type="submission" date="2024-02" db="EMBL/GenBank/DDBJ databases">
        <title>Discinaceae phylogenomics.</title>
        <authorList>
            <person name="Dirks A.C."/>
            <person name="James T.Y."/>
        </authorList>
    </citation>
    <scope>NUCLEOTIDE SEQUENCE [LARGE SCALE GENOMIC DNA]</scope>
    <source>
        <strain evidence="8 9">ACD0624</strain>
    </source>
</reference>
<protein>
    <recommendedName>
        <fullName evidence="7">RZ-type domain-containing protein</fullName>
    </recommendedName>
</protein>
<keyword evidence="3" id="KW-0479">Metal-binding</keyword>
<evidence type="ECO:0000256" key="1">
    <source>
        <dbReference type="ARBA" id="ARBA00004496"/>
    </source>
</evidence>
<dbReference type="EMBL" id="JBBBZM010000064">
    <property type="protein sequence ID" value="KAL0635703.1"/>
    <property type="molecule type" value="Genomic_DNA"/>
</dbReference>
<evidence type="ECO:0000256" key="4">
    <source>
        <dbReference type="ARBA" id="ARBA00022771"/>
    </source>
</evidence>
<evidence type="ECO:0000256" key="2">
    <source>
        <dbReference type="ARBA" id="ARBA00022490"/>
    </source>
</evidence>
<evidence type="ECO:0000259" key="7">
    <source>
        <dbReference type="PROSITE" id="PS51981"/>
    </source>
</evidence>
<evidence type="ECO:0000256" key="3">
    <source>
        <dbReference type="ARBA" id="ARBA00022723"/>
    </source>
</evidence>
<comment type="subcellular location">
    <subcellularLocation>
        <location evidence="1">Cytoplasm</location>
    </subcellularLocation>
</comment>
<gene>
    <name evidence="8" type="ORF">Q9L58_005337</name>
</gene>
<keyword evidence="5" id="KW-0862">Zinc</keyword>
<dbReference type="PROSITE" id="PS51981">
    <property type="entry name" value="ZF_RZ"/>
    <property type="match status" value="1"/>
</dbReference>
<evidence type="ECO:0000256" key="6">
    <source>
        <dbReference type="ARBA" id="ARBA00022859"/>
    </source>
</evidence>
<keyword evidence="9" id="KW-1185">Reference proteome</keyword>
<dbReference type="Pfam" id="PF20173">
    <property type="entry name" value="ZnF_RZ-type"/>
    <property type="match status" value="1"/>
</dbReference>
<dbReference type="Proteomes" id="UP001447188">
    <property type="component" value="Unassembled WGS sequence"/>
</dbReference>
<comment type="caution">
    <text evidence="8">The sequence shown here is derived from an EMBL/GenBank/DDBJ whole genome shotgun (WGS) entry which is preliminary data.</text>
</comment>
<keyword evidence="6" id="KW-0391">Immunity</keyword>
<sequence>MLEFVPYGSINLDESPILVLSCGHFFTSETLDGYLELGKVYSVDDQGNYTGFVDPEGQLNEQTPRCPTCRQPFLQYSVRRYGRVINRAAIMEITRKFLASTYSQYKTLADTLSGVEQNIYESRSSFLATVSSTLDVMKTTKQRDTELKERLQPLINISTGITKFIVNVNKQRQPANRLYEMTVSRKAHLELPETQIRATLYFRPDTRLELLAKILHLRSALQQAAELASLAHHLISVVKSSDASNLAVFIDRVSRKSRESVKRAIKTCRECIADAVKQSLPGAEVKTLEIFAKLAVIWRQIPPEAERKSNTALSNVIKEATKGLDRADKLCEGKFAGVESQREMVEAARKQLCESTTFYQDVSQEELEAVIRATREELSTWTPTGHWYYCGKGHPFTIDRCGQPMEETLCPECGAPVGGTNHEPVAGVRSAEELEVIANRA</sequence>
<organism evidence="8 9">
    <name type="scientific">Discina gigas</name>
    <dbReference type="NCBI Taxonomy" id="1032678"/>
    <lineage>
        <taxon>Eukaryota</taxon>
        <taxon>Fungi</taxon>
        <taxon>Dikarya</taxon>
        <taxon>Ascomycota</taxon>
        <taxon>Pezizomycotina</taxon>
        <taxon>Pezizomycetes</taxon>
        <taxon>Pezizales</taxon>
        <taxon>Discinaceae</taxon>
        <taxon>Discina</taxon>
    </lineage>
</organism>
<keyword evidence="4" id="KW-0863">Zinc-finger</keyword>
<evidence type="ECO:0000256" key="5">
    <source>
        <dbReference type="ARBA" id="ARBA00022833"/>
    </source>
</evidence>
<dbReference type="InterPro" id="IPR046439">
    <property type="entry name" value="ZF_RZ_dom"/>
</dbReference>
<evidence type="ECO:0000313" key="8">
    <source>
        <dbReference type="EMBL" id="KAL0635703.1"/>
    </source>
</evidence>